<name>A0A1P8KL27_9BACT</name>
<sequence>MSNFNNEPTNDKIEDYNGKESPEKRNIVRLVVILILIIGAFFAYLKTTSLPSDYIGTPENPGINTSKN</sequence>
<dbReference type="Proteomes" id="UP000186074">
    <property type="component" value="Chromosome"/>
</dbReference>
<organism evidence="2 3">
    <name type="scientific">Poseidonibacter parvus</name>
    <dbReference type="NCBI Taxonomy" id="1850254"/>
    <lineage>
        <taxon>Bacteria</taxon>
        <taxon>Pseudomonadati</taxon>
        <taxon>Campylobacterota</taxon>
        <taxon>Epsilonproteobacteria</taxon>
        <taxon>Campylobacterales</taxon>
        <taxon>Arcobacteraceae</taxon>
        <taxon>Poseidonibacter</taxon>
    </lineage>
</organism>
<keyword evidence="1" id="KW-0812">Transmembrane</keyword>
<evidence type="ECO:0000256" key="1">
    <source>
        <dbReference type="SAM" id="Phobius"/>
    </source>
</evidence>
<evidence type="ECO:0000313" key="2">
    <source>
        <dbReference type="EMBL" id="APW65235.1"/>
    </source>
</evidence>
<keyword evidence="3" id="KW-1185">Reference proteome</keyword>
<dbReference type="AlphaFoldDB" id="A0A1P8KL27"/>
<dbReference type="EMBL" id="CP019070">
    <property type="protein sequence ID" value="APW65235.1"/>
    <property type="molecule type" value="Genomic_DNA"/>
</dbReference>
<protein>
    <submittedName>
        <fullName evidence="2">Uncharacterized protein</fullName>
    </submittedName>
</protein>
<accession>A0A1P8KL27</accession>
<dbReference type="OrthoDB" id="5365786at2"/>
<keyword evidence="1" id="KW-1133">Transmembrane helix</keyword>
<dbReference type="RefSeq" id="WP_076085184.1">
    <property type="nucleotide sequence ID" value="NZ_CP019070.1"/>
</dbReference>
<proteinExistence type="predicted"/>
<gene>
    <name evidence="2" type="ORF">LPB137_04935</name>
</gene>
<evidence type="ECO:0000313" key="3">
    <source>
        <dbReference type="Proteomes" id="UP000186074"/>
    </source>
</evidence>
<dbReference type="STRING" id="1850254.LPB137_04935"/>
<feature type="transmembrane region" description="Helical" evidence="1">
    <location>
        <begin position="27"/>
        <end position="45"/>
    </location>
</feature>
<dbReference type="KEGG" id="alp:LPB137_04935"/>
<keyword evidence="1" id="KW-0472">Membrane</keyword>
<reference evidence="2 3" key="1">
    <citation type="submission" date="2017-01" db="EMBL/GenBank/DDBJ databases">
        <title>Genome sequencing of Arcobacter sp. LPB0137.</title>
        <authorList>
            <person name="Lee G.-W."/>
            <person name="Yi H."/>
        </authorList>
    </citation>
    <scope>NUCLEOTIDE SEQUENCE [LARGE SCALE GENOMIC DNA]</scope>
    <source>
        <strain evidence="2 3">LPB0137</strain>
    </source>
</reference>